<name>H1YZ17_9EURY</name>
<keyword evidence="8" id="KW-1185">Reference proteome</keyword>
<evidence type="ECO:0000313" key="8">
    <source>
        <dbReference type="Proteomes" id="UP000005741"/>
    </source>
</evidence>
<dbReference type="HOGENOM" id="CLU_018288_2_0_2"/>
<dbReference type="PATRIC" id="fig|937775.9.peg.109"/>
<dbReference type="RefSeq" id="WP_004075826.1">
    <property type="nucleotide sequence ID" value="NZ_CM001436.1"/>
</dbReference>
<dbReference type="OrthoDB" id="358785at2157"/>
<reference evidence="7 8" key="1">
    <citation type="submission" date="2011-10" db="EMBL/GenBank/DDBJ databases">
        <title>The Improved High-Quality Draft genome of Methanoplanus limicola DSM 2279.</title>
        <authorList>
            <consortium name="US DOE Joint Genome Institute (JGI-PGF)"/>
            <person name="Lucas S."/>
            <person name="Copeland A."/>
            <person name="Lapidus A."/>
            <person name="Glavina del Rio T."/>
            <person name="Dalin E."/>
            <person name="Tice H."/>
            <person name="Bruce D."/>
            <person name="Goodwin L."/>
            <person name="Pitluck S."/>
            <person name="Peters L."/>
            <person name="Mikhailova N."/>
            <person name="Lu M."/>
            <person name="Kyrpides N."/>
            <person name="Mavromatis K."/>
            <person name="Ivanova N."/>
            <person name="Markowitz V."/>
            <person name="Cheng J.-F."/>
            <person name="Hugenholtz P."/>
            <person name="Woyke T."/>
            <person name="Wu D."/>
            <person name="Wirth R."/>
            <person name="Brambilla E.-M."/>
            <person name="Klenk H.-P."/>
            <person name="Eisen J.A."/>
        </authorList>
    </citation>
    <scope>NUCLEOTIDE SEQUENCE [LARGE SCALE GENOMIC DNA]</scope>
    <source>
        <strain evidence="7 8">DSM 2279</strain>
    </source>
</reference>
<keyword evidence="5" id="KW-0411">Iron-sulfur</keyword>
<keyword evidence="1" id="KW-0004">4Fe-4S</keyword>
<organism evidence="7 8">
    <name type="scientific">Methanoplanus limicola DSM 2279</name>
    <dbReference type="NCBI Taxonomy" id="937775"/>
    <lineage>
        <taxon>Archaea</taxon>
        <taxon>Methanobacteriati</taxon>
        <taxon>Methanobacteriota</taxon>
        <taxon>Stenosarchaea group</taxon>
        <taxon>Methanomicrobia</taxon>
        <taxon>Methanomicrobiales</taxon>
        <taxon>Methanomicrobiaceae</taxon>
        <taxon>Methanoplanus</taxon>
    </lineage>
</organism>
<dbReference type="STRING" id="937775.Metlim_0093"/>
<dbReference type="SFLD" id="SFLDG01082">
    <property type="entry name" value="B12-binding_domain_containing"/>
    <property type="match status" value="1"/>
</dbReference>
<dbReference type="InterPro" id="IPR058240">
    <property type="entry name" value="rSAM_sf"/>
</dbReference>
<dbReference type="Pfam" id="PF08497">
    <property type="entry name" value="Radical_SAM_N"/>
    <property type="match status" value="1"/>
</dbReference>
<evidence type="ECO:0000256" key="5">
    <source>
        <dbReference type="ARBA" id="ARBA00023014"/>
    </source>
</evidence>
<dbReference type="SUPFAM" id="SSF102114">
    <property type="entry name" value="Radical SAM enzymes"/>
    <property type="match status" value="1"/>
</dbReference>
<gene>
    <name evidence="7" type="ORF">Metlim_0093</name>
</gene>
<dbReference type="InterPro" id="IPR007197">
    <property type="entry name" value="rSAM"/>
</dbReference>
<keyword evidence="2" id="KW-0949">S-adenosyl-L-methionine</keyword>
<dbReference type="GO" id="GO:0051539">
    <property type="term" value="F:4 iron, 4 sulfur cluster binding"/>
    <property type="evidence" value="ECO:0007669"/>
    <property type="project" value="UniProtKB-KW"/>
</dbReference>
<dbReference type="Pfam" id="PF04055">
    <property type="entry name" value="Radical_SAM"/>
    <property type="match status" value="1"/>
</dbReference>
<proteinExistence type="predicted"/>
<evidence type="ECO:0000313" key="7">
    <source>
        <dbReference type="EMBL" id="EHQ34246.1"/>
    </source>
</evidence>
<keyword evidence="4" id="KW-0408">Iron</keyword>
<dbReference type="InterPro" id="IPR013704">
    <property type="entry name" value="UPF0313_N"/>
</dbReference>
<dbReference type="Gene3D" id="3.80.30.20">
    <property type="entry name" value="tm_1862 like domain"/>
    <property type="match status" value="1"/>
</dbReference>
<dbReference type="EMBL" id="CM001436">
    <property type="protein sequence ID" value="EHQ34246.1"/>
    <property type="molecule type" value="Genomic_DNA"/>
</dbReference>
<feature type="domain" description="Radical SAM core" evidence="6">
    <location>
        <begin position="294"/>
        <end position="559"/>
    </location>
</feature>
<dbReference type="PANTHER" id="PTHR32331">
    <property type="entry name" value="UPF0313 PROTEIN YGIQ"/>
    <property type="match status" value="1"/>
</dbReference>
<evidence type="ECO:0000256" key="4">
    <source>
        <dbReference type="ARBA" id="ARBA00023004"/>
    </source>
</evidence>
<dbReference type="GO" id="GO:0003824">
    <property type="term" value="F:catalytic activity"/>
    <property type="evidence" value="ECO:0007669"/>
    <property type="project" value="InterPro"/>
</dbReference>
<protein>
    <submittedName>
        <fullName evidence="7">Radical SAM domain protein</fullName>
    </submittedName>
</protein>
<dbReference type="InterPro" id="IPR023404">
    <property type="entry name" value="rSAM_horseshoe"/>
</dbReference>
<dbReference type="PROSITE" id="PS51918">
    <property type="entry name" value="RADICAL_SAM"/>
    <property type="match status" value="1"/>
</dbReference>
<dbReference type="SFLD" id="SFLDG01069">
    <property type="entry name" value="UPF0313"/>
    <property type="match status" value="1"/>
</dbReference>
<dbReference type="InterPro" id="IPR006638">
    <property type="entry name" value="Elp3/MiaA/NifB-like_rSAM"/>
</dbReference>
<evidence type="ECO:0000256" key="2">
    <source>
        <dbReference type="ARBA" id="ARBA00022691"/>
    </source>
</evidence>
<dbReference type="SMART" id="SM00729">
    <property type="entry name" value="Elp3"/>
    <property type="match status" value="1"/>
</dbReference>
<dbReference type="InterPro" id="IPR022946">
    <property type="entry name" value="UPF0313"/>
</dbReference>
<keyword evidence="3" id="KW-0479">Metal-binding</keyword>
<evidence type="ECO:0000256" key="3">
    <source>
        <dbReference type="ARBA" id="ARBA00022723"/>
    </source>
</evidence>
<dbReference type="GO" id="GO:0046872">
    <property type="term" value="F:metal ion binding"/>
    <property type="evidence" value="ECO:0007669"/>
    <property type="project" value="UniProtKB-KW"/>
</dbReference>
<sequence length="562" mass="63289">MFLPSSLNEMKKSGYDECDVIIVTPDAYADHPSFAMALLGRFLQRNGYRVGILSQPKWRDPESFLKLGVPRIAFAVSGGQMDSMVLNYTATKKPRHEDLFCEGGNPYFSKKGEDRKYRIRPDRVLNVYCSQIKSVCKEKPVIIGGIEASLRRTAHYDYWSGKVKRSILFDSKADMLIYGMGEYALLDAVRGFESGISVEDMQIGNTAVAVRSTEGYEDPVILPSFEDAKNSKDDFAKAHLLFEKNRDDKVLFQKQDSRYIIQYPRRRISREELDFIYESRFMRKLHPEFHDIPAFEMIKYSVTSHRGCFGNCSFCSIASHQGSEIVSRSRESILSEVREIAAMDYFKGTITDIGGPSANMYGAECITGGCTLHDCLKDGSGCRNLISGNSEYLALLKDAGKIKGVKHVFVNSGLRFDPCLMDERFLEDMLNNHISGQMKVAPESGSDKVLRLMNKPATAVFCGFLSEFNRITKKEGIRKYVIPYVIVGHPGEGDKEGSDTADFLLKNNLKGRQFQIFTPTPGTRSTAMYYLGFDPVTGEKSVTEKNIGKLEARKDKIIRKIS</sequence>
<dbReference type="InParanoid" id="H1YZ17"/>
<evidence type="ECO:0000259" key="6">
    <source>
        <dbReference type="PROSITE" id="PS51918"/>
    </source>
</evidence>
<accession>H1YZ17</accession>
<evidence type="ECO:0000256" key="1">
    <source>
        <dbReference type="ARBA" id="ARBA00022485"/>
    </source>
</evidence>
<dbReference type="PANTHER" id="PTHR32331:SF0">
    <property type="entry name" value="UPF0313 PROTEIN YGIQ"/>
    <property type="match status" value="1"/>
</dbReference>
<dbReference type="SFLD" id="SFLDS00029">
    <property type="entry name" value="Radical_SAM"/>
    <property type="match status" value="1"/>
</dbReference>
<dbReference type="AlphaFoldDB" id="H1YZ17"/>
<dbReference type="NCBIfam" id="TIGR03904">
    <property type="entry name" value="SAM_YgiQ"/>
    <property type="match status" value="1"/>
</dbReference>
<dbReference type="Proteomes" id="UP000005741">
    <property type="component" value="Chromosome"/>
</dbReference>